<name>S8A932_DACHA</name>
<comment type="caution">
    <text evidence="2">The sequence shown here is derived from an EMBL/GenBank/DDBJ whole genome shotgun (WGS) entry which is preliminary data.</text>
</comment>
<evidence type="ECO:0000313" key="2">
    <source>
        <dbReference type="EMBL" id="EPS39530.1"/>
    </source>
</evidence>
<evidence type="ECO:0000256" key="1">
    <source>
        <dbReference type="SAM" id="MobiDB-lite"/>
    </source>
</evidence>
<evidence type="ECO:0000313" key="3">
    <source>
        <dbReference type="Proteomes" id="UP000015100"/>
    </source>
</evidence>
<proteinExistence type="predicted"/>
<keyword evidence="3" id="KW-1185">Reference proteome</keyword>
<sequence>MDPTLSIYQALTLAPPPAAIHMARPTSPLPDRDSAANSAPAPNSPTTNSQNEASSSSSNTNTTTDRNSARERTPSPTALSCYIARQIFYADAITVQTVFVDNCEEDVLDELVFRIFSTTLLSHLLNKIERYRGLSAGSCVFYHHGRVVSRGAHVPSGMYFHCCRTLIIKLDGHVRGGACTGNMKRFLKAQDFRKGMFY</sequence>
<dbReference type="OMA" id="SCVFYHH"/>
<feature type="region of interest" description="Disordered" evidence="1">
    <location>
        <begin position="20"/>
        <end position="75"/>
    </location>
</feature>
<protein>
    <submittedName>
        <fullName evidence="2">Uncharacterized protein</fullName>
    </submittedName>
</protein>
<feature type="compositionally biased region" description="Low complexity" evidence="1">
    <location>
        <begin position="35"/>
        <end position="66"/>
    </location>
</feature>
<organism evidence="2 3">
    <name type="scientific">Dactylellina haptotyla (strain CBS 200.50)</name>
    <name type="common">Nematode-trapping fungus</name>
    <name type="synonym">Monacrosporium haptotylum</name>
    <dbReference type="NCBI Taxonomy" id="1284197"/>
    <lineage>
        <taxon>Eukaryota</taxon>
        <taxon>Fungi</taxon>
        <taxon>Dikarya</taxon>
        <taxon>Ascomycota</taxon>
        <taxon>Pezizomycotina</taxon>
        <taxon>Orbiliomycetes</taxon>
        <taxon>Orbiliales</taxon>
        <taxon>Orbiliaceae</taxon>
        <taxon>Dactylellina</taxon>
    </lineage>
</organism>
<dbReference type="AlphaFoldDB" id="S8A932"/>
<dbReference type="OrthoDB" id="5398497at2759"/>
<reference evidence="2 3" key="1">
    <citation type="journal article" date="2013" name="PLoS Genet.">
        <title>Genomic mechanisms accounting for the adaptation to parasitism in nematode-trapping fungi.</title>
        <authorList>
            <person name="Meerupati T."/>
            <person name="Andersson K.M."/>
            <person name="Friman E."/>
            <person name="Kumar D."/>
            <person name="Tunlid A."/>
            <person name="Ahren D."/>
        </authorList>
    </citation>
    <scope>NUCLEOTIDE SEQUENCE [LARGE SCALE GENOMIC DNA]</scope>
    <source>
        <strain evidence="2 3">CBS 200.50</strain>
    </source>
</reference>
<gene>
    <name evidence="2" type="ORF">H072_6652</name>
</gene>
<reference evidence="3" key="2">
    <citation type="submission" date="2013-04" db="EMBL/GenBank/DDBJ databases">
        <title>Genomic mechanisms accounting for the adaptation to parasitism in nematode-trapping fungi.</title>
        <authorList>
            <person name="Ahren D.G."/>
        </authorList>
    </citation>
    <scope>NUCLEOTIDE SEQUENCE [LARGE SCALE GENOMIC DNA]</scope>
    <source>
        <strain evidence="3">CBS 200.50</strain>
    </source>
</reference>
<accession>S8A932</accession>
<dbReference type="Proteomes" id="UP000015100">
    <property type="component" value="Unassembled WGS sequence"/>
</dbReference>
<dbReference type="EMBL" id="AQGS01000467">
    <property type="protein sequence ID" value="EPS39530.1"/>
    <property type="molecule type" value="Genomic_DNA"/>
</dbReference>
<dbReference type="HOGENOM" id="CLU_1378071_0_0_1"/>